<dbReference type="Proteomes" id="UP000799757">
    <property type="component" value="Unassembled WGS sequence"/>
</dbReference>
<name>A0A6A6X4J3_9PLEO</name>
<protein>
    <submittedName>
        <fullName evidence="1">Uncharacterized protein</fullName>
    </submittedName>
</protein>
<dbReference type="AlphaFoldDB" id="A0A6A6X4J3"/>
<evidence type="ECO:0000313" key="2">
    <source>
        <dbReference type="Proteomes" id="UP000799757"/>
    </source>
</evidence>
<dbReference type="OrthoDB" id="3450745at2759"/>
<dbReference type="EMBL" id="MU002027">
    <property type="protein sequence ID" value="KAF2791286.1"/>
    <property type="molecule type" value="Genomic_DNA"/>
</dbReference>
<gene>
    <name evidence="1" type="ORF">K505DRAFT_363961</name>
</gene>
<organism evidence="1 2">
    <name type="scientific">Melanomma pulvis-pyrius CBS 109.77</name>
    <dbReference type="NCBI Taxonomy" id="1314802"/>
    <lineage>
        <taxon>Eukaryota</taxon>
        <taxon>Fungi</taxon>
        <taxon>Dikarya</taxon>
        <taxon>Ascomycota</taxon>
        <taxon>Pezizomycotina</taxon>
        <taxon>Dothideomycetes</taxon>
        <taxon>Pleosporomycetidae</taxon>
        <taxon>Pleosporales</taxon>
        <taxon>Melanommataceae</taxon>
        <taxon>Melanomma</taxon>
    </lineage>
</organism>
<reference evidence="1" key="1">
    <citation type="journal article" date="2020" name="Stud. Mycol.">
        <title>101 Dothideomycetes genomes: a test case for predicting lifestyles and emergence of pathogens.</title>
        <authorList>
            <person name="Haridas S."/>
            <person name="Albert R."/>
            <person name="Binder M."/>
            <person name="Bloem J."/>
            <person name="Labutti K."/>
            <person name="Salamov A."/>
            <person name="Andreopoulos B."/>
            <person name="Baker S."/>
            <person name="Barry K."/>
            <person name="Bills G."/>
            <person name="Bluhm B."/>
            <person name="Cannon C."/>
            <person name="Castanera R."/>
            <person name="Culley D."/>
            <person name="Daum C."/>
            <person name="Ezra D."/>
            <person name="Gonzalez J."/>
            <person name="Henrissat B."/>
            <person name="Kuo A."/>
            <person name="Liang C."/>
            <person name="Lipzen A."/>
            <person name="Lutzoni F."/>
            <person name="Magnuson J."/>
            <person name="Mondo S."/>
            <person name="Nolan M."/>
            <person name="Ohm R."/>
            <person name="Pangilinan J."/>
            <person name="Park H.-J."/>
            <person name="Ramirez L."/>
            <person name="Alfaro M."/>
            <person name="Sun H."/>
            <person name="Tritt A."/>
            <person name="Yoshinaga Y."/>
            <person name="Zwiers L.-H."/>
            <person name="Turgeon B."/>
            <person name="Goodwin S."/>
            <person name="Spatafora J."/>
            <person name="Crous P."/>
            <person name="Grigoriev I."/>
        </authorList>
    </citation>
    <scope>NUCLEOTIDE SEQUENCE</scope>
    <source>
        <strain evidence="1">CBS 109.77</strain>
    </source>
</reference>
<sequence>MKRIYCSTSNSRASDGPFKLLYEQTAPVKFKNGQGSFAGWWYDLQAENVFPYQSQMRWSLFACQTGHPIDFAAYATARLEEIIKALEAQGLYKGDTLGPLSFHSVCDDSVSPTHEEGS</sequence>
<proteinExistence type="predicted"/>
<keyword evidence="2" id="KW-1185">Reference proteome</keyword>
<evidence type="ECO:0000313" key="1">
    <source>
        <dbReference type="EMBL" id="KAF2791286.1"/>
    </source>
</evidence>
<accession>A0A6A6X4J3</accession>